<dbReference type="AlphaFoldDB" id="A0A919FSA5"/>
<evidence type="ECO:0000313" key="4">
    <source>
        <dbReference type="Proteomes" id="UP000627369"/>
    </source>
</evidence>
<keyword evidence="4" id="KW-1185">Reference proteome</keyword>
<feature type="chain" id="PRO_5037885163" description="ATP/GTP-binding protein" evidence="2">
    <location>
        <begin position="34"/>
        <end position="322"/>
    </location>
</feature>
<feature type="signal peptide" evidence="2">
    <location>
        <begin position="1"/>
        <end position="33"/>
    </location>
</feature>
<evidence type="ECO:0000256" key="1">
    <source>
        <dbReference type="SAM" id="MobiDB-lite"/>
    </source>
</evidence>
<feature type="compositionally biased region" description="Gly residues" evidence="1">
    <location>
        <begin position="58"/>
        <end position="72"/>
    </location>
</feature>
<comment type="caution">
    <text evidence="3">The sequence shown here is derived from an EMBL/GenBank/DDBJ whole genome shotgun (WGS) entry which is preliminary data.</text>
</comment>
<gene>
    <name evidence="3" type="ORF">GCM10017772_18650</name>
</gene>
<sequence length="322" mass="32851">MLSAARRAGRGPAAFALGLALVVMLLVASPATAADECREVLLPDGTVKIICDNDDGGDGPGEPGDGGPGGGSQTCEFNEREIPCSTSFGVWDGRCYTRTAAPQPPKSAPVWEGNDDGVVLECNPPGCVGGPMPCPDRSFYWSPTAPTAPGPSPRELAERAVASMNLSMGEIGSTPPASTNDPNAVGAIGLPIWLWIANRAENTVGPIVRSASDGGLTVSATGTLNRVEWTLTDANGATVGAITCDGANAPGTPYDGRNSAEPSPTCGFGADLNSSPGTLTLTGTAYWVVEWQGGGQTGQIDVPAQSNSTQVRIGELQALVRD</sequence>
<feature type="region of interest" description="Disordered" evidence="1">
    <location>
        <begin position="52"/>
        <end position="75"/>
    </location>
</feature>
<accession>A0A919FSA5</accession>
<reference evidence="3" key="1">
    <citation type="journal article" date="2014" name="Int. J. Syst. Evol. Microbiol.">
        <title>Complete genome sequence of Corynebacterium casei LMG S-19264T (=DSM 44701T), isolated from a smear-ripened cheese.</title>
        <authorList>
            <consortium name="US DOE Joint Genome Institute (JGI-PGF)"/>
            <person name="Walter F."/>
            <person name="Albersmeier A."/>
            <person name="Kalinowski J."/>
            <person name="Ruckert C."/>
        </authorList>
    </citation>
    <scope>NUCLEOTIDE SEQUENCE</scope>
    <source>
        <strain evidence="3">CGMCC 4.7398</strain>
    </source>
</reference>
<reference evidence="3" key="2">
    <citation type="submission" date="2020-09" db="EMBL/GenBank/DDBJ databases">
        <authorList>
            <person name="Sun Q."/>
            <person name="Zhou Y."/>
        </authorList>
    </citation>
    <scope>NUCLEOTIDE SEQUENCE</scope>
    <source>
        <strain evidence="3">CGMCC 4.7398</strain>
    </source>
</reference>
<evidence type="ECO:0008006" key="5">
    <source>
        <dbReference type="Google" id="ProtNLM"/>
    </source>
</evidence>
<name>A0A919FSA5_9MICO</name>
<evidence type="ECO:0000256" key="2">
    <source>
        <dbReference type="SAM" id="SignalP"/>
    </source>
</evidence>
<protein>
    <recommendedName>
        <fullName evidence="5">ATP/GTP-binding protein</fullName>
    </recommendedName>
</protein>
<evidence type="ECO:0000313" key="3">
    <source>
        <dbReference type="EMBL" id="GHH71024.1"/>
    </source>
</evidence>
<dbReference type="Proteomes" id="UP000627369">
    <property type="component" value="Unassembled WGS sequence"/>
</dbReference>
<keyword evidence="2" id="KW-0732">Signal</keyword>
<dbReference type="EMBL" id="BNAS01000002">
    <property type="protein sequence ID" value="GHH71024.1"/>
    <property type="molecule type" value="Genomic_DNA"/>
</dbReference>
<proteinExistence type="predicted"/>
<organism evidence="3 4">
    <name type="scientific">Promicromonospora soli</name>
    <dbReference type="NCBI Taxonomy" id="2035533"/>
    <lineage>
        <taxon>Bacteria</taxon>
        <taxon>Bacillati</taxon>
        <taxon>Actinomycetota</taxon>
        <taxon>Actinomycetes</taxon>
        <taxon>Micrococcales</taxon>
        <taxon>Promicromonosporaceae</taxon>
        <taxon>Promicromonospora</taxon>
    </lineage>
</organism>